<protein>
    <recommendedName>
        <fullName evidence="3">Orc1-like AAA ATPase domain-containing protein</fullName>
    </recommendedName>
</protein>
<dbReference type="SUPFAM" id="SSF52540">
    <property type="entry name" value="P-loop containing nucleoside triphosphate hydrolases"/>
    <property type="match status" value="1"/>
</dbReference>
<accession>A0ABW0XBF2</accession>
<keyword evidence="2" id="KW-1185">Reference proteome</keyword>
<dbReference type="InterPro" id="IPR027417">
    <property type="entry name" value="P-loop_NTPase"/>
</dbReference>
<dbReference type="RefSeq" id="WP_380229398.1">
    <property type="nucleotide sequence ID" value="NZ_JBHSOF010000065.1"/>
</dbReference>
<evidence type="ECO:0000313" key="1">
    <source>
        <dbReference type="EMBL" id="MFC5667731.1"/>
    </source>
</evidence>
<sequence>MTDGPSTPATPSAPLDELGERLDQGEPLERILLDQVGPDWQEVLRTCAVLPDFSEDRYRAILRTAPDGPEIADLLAHGLLERAARPGHYRIAEVLRFACWDSWWRDSAAPAGTAPMPLRHLALRLAGACAEADDEPGRLRHLAIAGELDPDTFRAAFYEADRRLDLAHCQDLVNAVTDPQVAPLLPPALGRTVAEARVRTRARALWRPAYHQSAGYYRRPRVEEPLRRLFTRPGSRLLRIHATGGSGKSMLLRWFMARYCQERPTPLPCAYLDFDDCDPALAVTHPWLLVLEAAAQLNEQLIDTPFDELLAIYREDLALLPRNRSRAAGARLTGRPTAAPERRVRMVGDFIAVLNETLRRQCTFAVLVLDTLEEVLLRDGARLDELTAVLDRLRTGVPDLRIVASGRYDLADALPLPARDLRLDHFSPAESDSYLREVREITDPELRRAIGESSDGLPYTLALFADLADDLTPEQIRSASGPGLLYAIDRVLERVHDDRLRWLLRYGVIPRRLSLRIVREVMLPHLREGIRGSGTADDPELDERPVMRFPIFLRAEPGFTDEADELPDLWAALTRYAGDAVWVGRDPLDPDGLVIDRTVRDPLRKLLADHTVSKLLNRDLAAYFARRASGAESPPEWVRWTVEEFYHRFSEDPEKGARAWARLFGEPDFGEPDLTLWQLADEVLALYTSDEVALPPDALARTLLLLSWAGPEAGPSTLTDHLVLMEMVESLPVDLVDREVRRAIELTLARLSLHLGGPAMARLRLDAAAADLDLAAPRAAAEYHRLTGAVALAEGRGDDAQEAFEHADRLLRPTGGEVAAETRADVARLLDAGWVGHAARWLPRLSAQTAPELYLRLLLAVGRPTEVLTAHALLDPTGRARTADLAALAALRLYRPAEVLALTDPSADGPPDPARLVGSQLTRAAAQVMLRVPVHEVAALTRHVSTEPLPKSTLTLLLLRTARLLDTAGASEEDVARLISRAGRLVGAALDATSSVPPEVLAERAWWPEEAPEESAVSAAERRAAAPPPTRVVWLLGALARANPVDDEALTGELIDALGPLGLPEARLVALERLHQLPRRLRIGLETAGRLTELCIPDRWWTDSPDSAALGLTYAELLSTLGRTREAADLSRTCAEELARTESAVWLDHLERTAPEDRDPDGVPMDLADTLRRQYGAFPEAEAAALTEQAAPTLWAGRATEARSLATRAWQLLEDRPPSLTRARCAGVLVLVQGWAGGPRAEIDQLARRARELYRELGRAPEPRFLPSAAVGTEEPDRGVSWREHVLAFAGDTRFARLPAFLSLELLESTGPGERRPLVLGQAATAEWIRDLEALQSALSGSAADWAAEAGTLLEAVLPDRTWPEEVTDLRLEAAAGHEVLLAAPWEAAGSAAGGPVLRPDRHYVYRGLARHPVEPAALDRLRDLAESIPDLPPPTDLRAFAANLWGLTPPARIRVGVLARHRVGGATEHTGGRSSMSHILALYDNNRSAQVVDLDRRNDRRSLPQLVHVQGTFREESAELRIQWDSRGVSDAAGLEEWLGDSTGPHPVVVLEATHPGSHHEAMRQLLLRNLFAAQLLAHGEVSAVLAIGPFLRPGPDSERARRQFVEHLIAGVHPAVAVQELTKALLNQPGPPTVALPALFSALPTDLLVPLWNRS</sequence>
<evidence type="ECO:0000313" key="2">
    <source>
        <dbReference type="Proteomes" id="UP001595975"/>
    </source>
</evidence>
<reference evidence="2" key="1">
    <citation type="journal article" date="2019" name="Int. J. Syst. Evol. Microbiol.">
        <title>The Global Catalogue of Microorganisms (GCM) 10K type strain sequencing project: providing services to taxonomists for standard genome sequencing and annotation.</title>
        <authorList>
            <consortium name="The Broad Institute Genomics Platform"/>
            <consortium name="The Broad Institute Genome Sequencing Center for Infectious Disease"/>
            <person name="Wu L."/>
            <person name="Ma J."/>
        </authorList>
    </citation>
    <scope>NUCLEOTIDE SEQUENCE [LARGE SCALE GENOMIC DNA]</scope>
    <source>
        <strain evidence="2">CGMCC 4.1437</strain>
    </source>
</reference>
<gene>
    <name evidence="1" type="ORF">ACFP3U_32805</name>
</gene>
<comment type="caution">
    <text evidence="1">The sequence shown here is derived from an EMBL/GenBank/DDBJ whole genome shotgun (WGS) entry which is preliminary data.</text>
</comment>
<proteinExistence type="predicted"/>
<dbReference type="EMBL" id="JBHSOF010000065">
    <property type="protein sequence ID" value="MFC5667731.1"/>
    <property type="molecule type" value="Genomic_DNA"/>
</dbReference>
<dbReference type="Proteomes" id="UP001595975">
    <property type="component" value="Unassembled WGS sequence"/>
</dbReference>
<evidence type="ECO:0008006" key="3">
    <source>
        <dbReference type="Google" id="ProtNLM"/>
    </source>
</evidence>
<name>A0ABW0XBF2_9ACTN</name>
<organism evidence="1 2">
    <name type="scientific">Kitasatospora misakiensis</name>
    <dbReference type="NCBI Taxonomy" id="67330"/>
    <lineage>
        <taxon>Bacteria</taxon>
        <taxon>Bacillati</taxon>
        <taxon>Actinomycetota</taxon>
        <taxon>Actinomycetes</taxon>
        <taxon>Kitasatosporales</taxon>
        <taxon>Streptomycetaceae</taxon>
        <taxon>Kitasatospora</taxon>
    </lineage>
</organism>